<name>A0A0K2ULT8_LEPSM</name>
<organism evidence="2">
    <name type="scientific">Lepeophtheirus salmonis</name>
    <name type="common">Salmon louse</name>
    <name type="synonym">Caligus salmonis</name>
    <dbReference type="NCBI Taxonomy" id="72036"/>
    <lineage>
        <taxon>Eukaryota</taxon>
        <taxon>Metazoa</taxon>
        <taxon>Ecdysozoa</taxon>
        <taxon>Arthropoda</taxon>
        <taxon>Crustacea</taxon>
        <taxon>Multicrustacea</taxon>
        <taxon>Hexanauplia</taxon>
        <taxon>Copepoda</taxon>
        <taxon>Siphonostomatoida</taxon>
        <taxon>Caligidae</taxon>
        <taxon>Lepeophtheirus</taxon>
    </lineage>
</organism>
<sequence>MNVRKYFIIVYMCVFFFKDPSTRCTNNLDGPWNQTTMLLPVLLPGATGFLRSFAPILLFLCFYTLSFSSSIKKKKRRH</sequence>
<keyword evidence="1" id="KW-0812">Transmembrane</keyword>
<dbReference type="AlphaFoldDB" id="A0A0K2ULT8"/>
<dbReference type="EMBL" id="HACA01021674">
    <property type="protein sequence ID" value="CDW39035.1"/>
    <property type="molecule type" value="Transcribed_RNA"/>
</dbReference>
<evidence type="ECO:0000256" key="1">
    <source>
        <dbReference type="SAM" id="Phobius"/>
    </source>
</evidence>
<feature type="transmembrane region" description="Helical" evidence="1">
    <location>
        <begin position="48"/>
        <end position="67"/>
    </location>
</feature>
<proteinExistence type="predicted"/>
<dbReference type="EMBL" id="HACA01021675">
    <property type="protein sequence ID" value="CDW39036.1"/>
    <property type="molecule type" value="Transcribed_RNA"/>
</dbReference>
<keyword evidence="1" id="KW-1133">Transmembrane helix</keyword>
<evidence type="ECO:0000313" key="2">
    <source>
        <dbReference type="EMBL" id="CDW39035.1"/>
    </source>
</evidence>
<reference evidence="2" key="1">
    <citation type="submission" date="2014-05" db="EMBL/GenBank/DDBJ databases">
        <authorList>
            <person name="Chronopoulou M."/>
        </authorList>
    </citation>
    <scope>NUCLEOTIDE SEQUENCE</scope>
    <source>
        <tissue evidence="2">Whole organism</tissue>
    </source>
</reference>
<protein>
    <submittedName>
        <fullName evidence="2">Uncharacterized protein</fullName>
    </submittedName>
</protein>
<accession>A0A0K2ULT8</accession>
<keyword evidence="1" id="KW-0472">Membrane</keyword>